<evidence type="ECO:0000313" key="4">
    <source>
        <dbReference type="EMBL" id="PSR80947.1"/>
    </source>
</evidence>
<keyword evidence="1" id="KW-0175">Coiled coil</keyword>
<comment type="caution">
    <text evidence="4">The sequence shown here is derived from an EMBL/GenBank/DDBJ whole genome shotgun (WGS) entry which is preliminary data.</text>
</comment>
<feature type="signal peptide" evidence="3">
    <location>
        <begin position="1"/>
        <end position="22"/>
    </location>
</feature>
<feature type="region of interest" description="Disordered" evidence="2">
    <location>
        <begin position="120"/>
        <end position="151"/>
    </location>
</feature>
<evidence type="ECO:0000313" key="5">
    <source>
        <dbReference type="Proteomes" id="UP000186601"/>
    </source>
</evidence>
<feature type="chain" id="PRO_5015359159" evidence="3">
    <location>
        <begin position="23"/>
        <end position="151"/>
    </location>
</feature>
<name>A0A2R6NYZ9_9APHY</name>
<organism evidence="4 5">
    <name type="scientific">Hermanssonia centrifuga</name>
    <dbReference type="NCBI Taxonomy" id="98765"/>
    <lineage>
        <taxon>Eukaryota</taxon>
        <taxon>Fungi</taxon>
        <taxon>Dikarya</taxon>
        <taxon>Basidiomycota</taxon>
        <taxon>Agaricomycotina</taxon>
        <taxon>Agaricomycetes</taxon>
        <taxon>Polyporales</taxon>
        <taxon>Meruliaceae</taxon>
        <taxon>Hermanssonia</taxon>
    </lineage>
</organism>
<dbReference type="EMBL" id="MLYV02000632">
    <property type="protein sequence ID" value="PSR80947.1"/>
    <property type="molecule type" value="Genomic_DNA"/>
</dbReference>
<proteinExistence type="predicted"/>
<sequence>MSTGHLDIRILILILLVYPAILISESRMTEDGEAVTVTSETLQLLQNRVKELEEKLIELADGMFEWKRRYKEVRYREIHRKNGWMMGGQITGYEATPPHTSPATMVLTWRLKLLRQRNHAPPVKPKKVPEVYGESYKRRRKVSIPDDCSSP</sequence>
<keyword evidence="5" id="KW-1185">Reference proteome</keyword>
<evidence type="ECO:0000256" key="3">
    <source>
        <dbReference type="SAM" id="SignalP"/>
    </source>
</evidence>
<gene>
    <name evidence="4" type="ORF">PHLCEN_2v6582</name>
</gene>
<feature type="coiled-coil region" evidence="1">
    <location>
        <begin position="35"/>
        <end position="62"/>
    </location>
</feature>
<evidence type="ECO:0000256" key="1">
    <source>
        <dbReference type="SAM" id="Coils"/>
    </source>
</evidence>
<accession>A0A2R6NYZ9</accession>
<protein>
    <submittedName>
        <fullName evidence="4">Uncharacterized protein</fullName>
    </submittedName>
</protein>
<reference evidence="4 5" key="1">
    <citation type="submission" date="2018-02" db="EMBL/GenBank/DDBJ databases">
        <title>Genome sequence of the basidiomycete white-rot fungus Phlebia centrifuga.</title>
        <authorList>
            <person name="Granchi Z."/>
            <person name="Peng M."/>
            <person name="de Vries R.P."/>
            <person name="Hilden K."/>
            <person name="Makela M.R."/>
            <person name="Grigoriev I."/>
            <person name="Riley R."/>
        </authorList>
    </citation>
    <scope>NUCLEOTIDE SEQUENCE [LARGE SCALE GENOMIC DNA]</scope>
    <source>
        <strain evidence="4 5">FBCC195</strain>
    </source>
</reference>
<keyword evidence="3" id="KW-0732">Signal</keyword>
<dbReference type="Proteomes" id="UP000186601">
    <property type="component" value="Unassembled WGS sequence"/>
</dbReference>
<dbReference type="AlphaFoldDB" id="A0A2R6NYZ9"/>
<evidence type="ECO:0000256" key="2">
    <source>
        <dbReference type="SAM" id="MobiDB-lite"/>
    </source>
</evidence>